<gene>
    <name evidence="1" type="ORF">DPMN_080699</name>
</gene>
<evidence type="ECO:0000313" key="1">
    <source>
        <dbReference type="EMBL" id="KAH3705622.1"/>
    </source>
</evidence>
<dbReference type="Proteomes" id="UP000828390">
    <property type="component" value="Unassembled WGS sequence"/>
</dbReference>
<protein>
    <recommendedName>
        <fullName evidence="3">Retrotransposon gag domain-containing protein</fullName>
    </recommendedName>
</protein>
<evidence type="ECO:0000313" key="2">
    <source>
        <dbReference type="Proteomes" id="UP000828390"/>
    </source>
</evidence>
<name>A0A9D3YRD6_DREPO</name>
<dbReference type="AlphaFoldDB" id="A0A9D3YRD6"/>
<organism evidence="1 2">
    <name type="scientific">Dreissena polymorpha</name>
    <name type="common">Zebra mussel</name>
    <name type="synonym">Mytilus polymorpha</name>
    <dbReference type="NCBI Taxonomy" id="45954"/>
    <lineage>
        <taxon>Eukaryota</taxon>
        <taxon>Metazoa</taxon>
        <taxon>Spiralia</taxon>
        <taxon>Lophotrochozoa</taxon>
        <taxon>Mollusca</taxon>
        <taxon>Bivalvia</taxon>
        <taxon>Autobranchia</taxon>
        <taxon>Heteroconchia</taxon>
        <taxon>Euheterodonta</taxon>
        <taxon>Imparidentia</taxon>
        <taxon>Neoheterodontei</taxon>
        <taxon>Myida</taxon>
        <taxon>Dreissenoidea</taxon>
        <taxon>Dreissenidae</taxon>
        <taxon>Dreissena</taxon>
    </lineage>
</organism>
<keyword evidence="2" id="KW-1185">Reference proteome</keyword>
<reference evidence="1" key="1">
    <citation type="journal article" date="2019" name="bioRxiv">
        <title>The Genome of the Zebra Mussel, Dreissena polymorpha: A Resource for Invasive Species Research.</title>
        <authorList>
            <person name="McCartney M.A."/>
            <person name="Auch B."/>
            <person name="Kono T."/>
            <person name="Mallez S."/>
            <person name="Zhang Y."/>
            <person name="Obille A."/>
            <person name="Becker A."/>
            <person name="Abrahante J.E."/>
            <person name="Garbe J."/>
            <person name="Badalamenti J.P."/>
            <person name="Herman A."/>
            <person name="Mangelson H."/>
            <person name="Liachko I."/>
            <person name="Sullivan S."/>
            <person name="Sone E.D."/>
            <person name="Koren S."/>
            <person name="Silverstein K.A.T."/>
            <person name="Beckman K.B."/>
            <person name="Gohl D.M."/>
        </authorList>
    </citation>
    <scope>NUCLEOTIDE SEQUENCE</scope>
    <source>
        <strain evidence="1">Duluth1</strain>
        <tissue evidence="1">Whole animal</tissue>
    </source>
</reference>
<reference evidence="1" key="2">
    <citation type="submission" date="2020-11" db="EMBL/GenBank/DDBJ databases">
        <authorList>
            <person name="McCartney M.A."/>
            <person name="Auch B."/>
            <person name="Kono T."/>
            <person name="Mallez S."/>
            <person name="Becker A."/>
            <person name="Gohl D.M."/>
            <person name="Silverstein K.A.T."/>
            <person name="Koren S."/>
            <person name="Bechman K.B."/>
            <person name="Herman A."/>
            <person name="Abrahante J.E."/>
            <person name="Garbe J."/>
        </authorList>
    </citation>
    <scope>NUCLEOTIDE SEQUENCE</scope>
    <source>
        <strain evidence="1">Duluth1</strain>
        <tissue evidence="1">Whole animal</tissue>
    </source>
</reference>
<sequence length="73" mass="8512">MRISKTFFDDVRYNDLKAELKTRYGEITDPQYALKLLRNVRQRQGEIVANYGERLLMIAKDACGGDLDDRDPM</sequence>
<proteinExistence type="predicted"/>
<accession>A0A9D3YRD6</accession>
<comment type="caution">
    <text evidence="1">The sequence shown here is derived from an EMBL/GenBank/DDBJ whole genome shotgun (WGS) entry which is preliminary data.</text>
</comment>
<evidence type="ECO:0008006" key="3">
    <source>
        <dbReference type="Google" id="ProtNLM"/>
    </source>
</evidence>
<dbReference type="EMBL" id="JAIWYP010000015">
    <property type="protein sequence ID" value="KAH3705622.1"/>
    <property type="molecule type" value="Genomic_DNA"/>
</dbReference>